<organism evidence="1 2">
    <name type="scientific">Trichonephila inaurata madagascariensis</name>
    <dbReference type="NCBI Taxonomy" id="2747483"/>
    <lineage>
        <taxon>Eukaryota</taxon>
        <taxon>Metazoa</taxon>
        <taxon>Ecdysozoa</taxon>
        <taxon>Arthropoda</taxon>
        <taxon>Chelicerata</taxon>
        <taxon>Arachnida</taxon>
        <taxon>Araneae</taxon>
        <taxon>Araneomorphae</taxon>
        <taxon>Entelegynae</taxon>
        <taxon>Araneoidea</taxon>
        <taxon>Nephilidae</taxon>
        <taxon>Trichonephila</taxon>
        <taxon>Trichonephila inaurata</taxon>
    </lineage>
</organism>
<evidence type="ECO:0000313" key="2">
    <source>
        <dbReference type="Proteomes" id="UP000886998"/>
    </source>
</evidence>
<comment type="caution">
    <text evidence="1">The sequence shown here is derived from an EMBL/GenBank/DDBJ whole genome shotgun (WGS) entry which is preliminary data.</text>
</comment>
<reference evidence="1" key="1">
    <citation type="submission" date="2020-08" db="EMBL/GenBank/DDBJ databases">
        <title>Multicomponent nature underlies the extraordinary mechanical properties of spider dragline silk.</title>
        <authorList>
            <person name="Kono N."/>
            <person name="Nakamura H."/>
            <person name="Mori M."/>
            <person name="Yoshida Y."/>
            <person name="Ohtoshi R."/>
            <person name="Malay A.D."/>
            <person name="Moran D.A.P."/>
            <person name="Tomita M."/>
            <person name="Numata K."/>
            <person name="Arakawa K."/>
        </authorList>
    </citation>
    <scope>NUCLEOTIDE SEQUENCE</scope>
</reference>
<proteinExistence type="predicted"/>
<dbReference type="AlphaFoldDB" id="A0A8X6XSL6"/>
<dbReference type="Proteomes" id="UP000886998">
    <property type="component" value="Unassembled WGS sequence"/>
</dbReference>
<dbReference type="EMBL" id="BMAV01012453">
    <property type="protein sequence ID" value="GFY59150.1"/>
    <property type="molecule type" value="Genomic_DNA"/>
</dbReference>
<accession>A0A8X6XSL6</accession>
<evidence type="ECO:0000313" key="1">
    <source>
        <dbReference type="EMBL" id="GFY59150.1"/>
    </source>
</evidence>
<protein>
    <submittedName>
        <fullName evidence="1">Uncharacterized protein</fullName>
    </submittedName>
</protein>
<name>A0A8X6XSL6_9ARAC</name>
<gene>
    <name evidence="1" type="ORF">TNIN_376251</name>
</gene>
<keyword evidence="2" id="KW-1185">Reference proteome</keyword>
<sequence>MNVLYDVSIVIHQPLSQISRKHRELVDHSLNTRTISRRFLRGGTKLTRIQSQRLLLIAYIVVEDWNGVSPDGCGASNGLYRRFSLLPWFDN</sequence>